<keyword evidence="3" id="KW-0121">Carboxypeptidase</keyword>
<evidence type="ECO:0000256" key="7">
    <source>
        <dbReference type="ARBA" id="ARBA00022801"/>
    </source>
</evidence>
<evidence type="ECO:0000313" key="13">
    <source>
        <dbReference type="EMBL" id="KAK2710441.1"/>
    </source>
</evidence>
<evidence type="ECO:0000256" key="2">
    <source>
        <dbReference type="ARBA" id="ARBA00005988"/>
    </source>
</evidence>
<dbReference type="InterPro" id="IPR036990">
    <property type="entry name" value="M14A-like_propep"/>
</dbReference>
<proteinExistence type="inferred from homology"/>
<dbReference type="AlphaFoldDB" id="A0AA88L2N2"/>
<evidence type="ECO:0000256" key="8">
    <source>
        <dbReference type="ARBA" id="ARBA00022833"/>
    </source>
</evidence>
<evidence type="ECO:0000256" key="5">
    <source>
        <dbReference type="ARBA" id="ARBA00022723"/>
    </source>
</evidence>
<feature type="active site" description="Proton donor/acceptor" evidence="11">
    <location>
        <position position="435"/>
    </location>
</feature>
<dbReference type="PANTHER" id="PTHR11705:SF91">
    <property type="entry name" value="FI01817P-RELATED"/>
    <property type="match status" value="1"/>
</dbReference>
<dbReference type="SMART" id="SM00631">
    <property type="entry name" value="Zn_pept"/>
    <property type="match status" value="1"/>
</dbReference>
<accession>A0AA88L2N2</accession>
<dbReference type="GO" id="GO:0004181">
    <property type="term" value="F:metallocarboxypeptidase activity"/>
    <property type="evidence" value="ECO:0007669"/>
    <property type="project" value="InterPro"/>
</dbReference>
<keyword evidence="14" id="KW-1185">Reference proteome</keyword>
<reference evidence="13" key="1">
    <citation type="submission" date="2023-07" db="EMBL/GenBank/DDBJ databases">
        <title>Chromosome-level genome assembly of Artemia franciscana.</title>
        <authorList>
            <person name="Jo E."/>
        </authorList>
    </citation>
    <scope>NUCLEOTIDE SEQUENCE</scope>
    <source>
        <tissue evidence="13">Whole body</tissue>
    </source>
</reference>
<evidence type="ECO:0000256" key="4">
    <source>
        <dbReference type="ARBA" id="ARBA00022670"/>
    </source>
</evidence>
<dbReference type="InterPro" id="IPR057247">
    <property type="entry name" value="CARBOXYPEPT_ZN_2"/>
</dbReference>
<keyword evidence="5" id="KW-0479">Metal-binding</keyword>
<keyword evidence="10" id="KW-1015">Disulfide bond</keyword>
<dbReference type="GO" id="GO:0006508">
    <property type="term" value="P:proteolysis"/>
    <property type="evidence" value="ECO:0007669"/>
    <property type="project" value="UniProtKB-KW"/>
</dbReference>
<evidence type="ECO:0000256" key="1">
    <source>
        <dbReference type="ARBA" id="ARBA00001947"/>
    </source>
</evidence>
<dbReference type="PROSITE" id="PS52035">
    <property type="entry name" value="PEPTIDASE_M14"/>
    <property type="match status" value="1"/>
</dbReference>
<dbReference type="Gene3D" id="3.40.630.10">
    <property type="entry name" value="Zn peptidases"/>
    <property type="match status" value="1"/>
</dbReference>
<dbReference type="Proteomes" id="UP001187531">
    <property type="component" value="Unassembled WGS sequence"/>
</dbReference>
<dbReference type="FunFam" id="3.40.630.10:FF:000084">
    <property type="entry name" value="Carboxypeptidase B2"/>
    <property type="match status" value="2"/>
</dbReference>
<keyword evidence="9" id="KW-0482">Metalloprotease</keyword>
<keyword evidence="7" id="KW-0378">Hydrolase</keyword>
<keyword evidence="4" id="KW-0645">Protease</keyword>
<evidence type="ECO:0000259" key="12">
    <source>
        <dbReference type="PROSITE" id="PS52035"/>
    </source>
</evidence>
<gene>
    <name evidence="13" type="ORF">QYM36_011835</name>
</gene>
<dbReference type="PROSITE" id="PS00133">
    <property type="entry name" value="CARBOXYPEPT_ZN_2"/>
    <property type="match status" value="1"/>
</dbReference>
<dbReference type="SUPFAM" id="SSF53187">
    <property type="entry name" value="Zn-dependent exopeptidases"/>
    <property type="match status" value="1"/>
</dbReference>
<dbReference type="InterPro" id="IPR003146">
    <property type="entry name" value="M14A_act_pep"/>
</dbReference>
<protein>
    <recommendedName>
        <fullName evidence="12">Peptidase M14 domain-containing protein</fullName>
    </recommendedName>
</protein>
<evidence type="ECO:0000313" key="14">
    <source>
        <dbReference type="Proteomes" id="UP001187531"/>
    </source>
</evidence>
<dbReference type="EMBL" id="JAVRJZ010000016">
    <property type="protein sequence ID" value="KAK2710441.1"/>
    <property type="molecule type" value="Genomic_DNA"/>
</dbReference>
<dbReference type="GO" id="GO:0005615">
    <property type="term" value="C:extracellular space"/>
    <property type="evidence" value="ECO:0007669"/>
    <property type="project" value="TreeGrafter"/>
</dbReference>
<name>A0AA88L2N2_ARTSF</name>
<evidence type="ECO:0000256" key="6">
    <source>
        <dbReference type="ARBA" id="ARBA00022729"/>
    </source>
</evidence>
<organism evidence="13 14">
    <name type="scientific">Artemia franciscana</name>
    <name type="common">Brine shrimp</name>
    <name type="synonym">Artemia sanfranciscana</name>
    <dbReference type="NCBI Taxonomy" id="6661"/>
    <lineage>
        <taxon>Eukaryota</taxon>
        <taxon>Metazoa</taxon>
        <taxon>Ecdysozoa</taxon>
        <taxon>Arthropoda</taxon>
        <taxon>Crustacea</taxon>
        <taxon>Branchiopoda</taxon>
        <taxon>Anostraca</taxon>
        <taxon>Artemiidae</taxon>
        <taxon>Artemia</taxon>
    </lineage>
</organism>
<keyword evidence="8" id="KW-0862">Zinc</keyword>
<dbReference type="PANTHER" id="PTHR11705">
    <property type="entry name" value="PROTEASE FAMILY M14 CARBOXYPEPTIDASE A,B"/>
    <property type="match status" value="1"/>
</dbReference>
<dbReference type="PRINTS" id="PR00765">
    <property type="entry name" value="CRBOXYPTASEA"/>
</dbReference>
<comment type="similarity">
    <text evidence="2 11">Belongs to the peptidase M14 family.</text>
</comment>
<dbReference type="InterPro" id="IPR000834">
    <property type="entry name" value="Peptidase_M14"/>
</dbReference>
<dbReference type="Gene3D" id="3.30.70.340">
    <property type="entry name" value="Metallocarboxypeptidase-like"/>
    <property type="match status" value="1"/>
</dbReference>
<comment type="caution">
    <text evidence="13">The sequence shown here is derived from an EMBL/GenBank/DDBJ whole genome shotgun (WGS) entry which is preliminary data.</text>
</comment>
<keyword evidence="6" id="KW-0732">Signal</keyword>
<dbReference type="GO" id="GO:0008270">
    <property type="term" value="F:zinc ion binding"/>
    <property type="evidence" value="ECO:0007669"/>
    <property type="project" value="InterPro"/>
</dbReference>
<evidence type="ECO:0000256" key="10">
    <source>
        <dbReference type="ARBA" id="ARBA00023157"/>
    </source>
</evidence>
<dbReference type="SUPFAM" id="SSF54897">
    <property type="entry name" value="Protease propeptides/inhibitors"/>
    <property type="match status" value="1"/>
</dbReference>
<dbReference type="CDD" id="cd03860">
    <property type="entry name" value="M14_CP_A-B_like"/>
    <property type="match status" value="1"/>
</dbReference>
<dbReference type="Pfam" id="PF02244">
    <property type="entry name" value="Propep_M14"/>
    <property type="match status" value="1"/>
</dbReference>
<evidence type="ECO:0000256" key="3">
    <source>
        <dbReference type="ARBA" id="ARBA00022645"/>
    </source>
</evidence>
<sequence length="471" mass="53342">MTRLCFLLAYVFYFISSIFLPIQSFVIDDIDTDDEIIADFTGYKVIRIQVDAINETSLLLPLEDNEGIQFWSDPKYIAEADGEEDPKQEAVDVLVAPEAEETLNNFLRKTENLKYDVLIPDIQQEIDQQKADENIAGFKDGTGQKMNWESYHSIEEIYNYLDFVAEANDDVASVEVYGTSSEGRPLKALKIKSPKAKQAIFIEAGIHAREWITPATATYIINQLFHENNTAVRENFDWIIVPSTNPDGYEYSRTTNRLWRKTRSGSRASKIFQETGKMARSVKQKKGRTVASYRKLFECLGVDGNRNWDFHWREGGSSIHSCSETYAGSTAFSEPETKSLSEYILKNTESGKFTAYFAIHSYSQMWLLPWGYTKNTPEDIADLKRLAKIGAEALRSVHGTNFRIGTTPGLLYIASGSSNDWAKGVAGIKYAYTLELRDKGYYGFLLPPKYILPTAEETWNAIKACANELVT</sequence>
<evidence type="ECO:0000256" key="11">
    <source>
        <dbReference type="PROSITE-ProRule" id="PRU01379"/>
    </source>
</evidence>
<evidence type="ECO:0000256" key="9">
    <source>
        <dbReference type="ARBA" id="ARBA00023049"/>
    </source>
</evidence>
<dbReference type="Pfam" id="PF00246">
    <property type="entry name" value="Peptidase_M14"/>
    <property type="match status" value="1"/>
</dbReference>
<feature type="domain" description="Peptidase M14" evidence="12">
    <location>
        <begin position="150"/>
        <end position="469"/>
    </location>
</feature>
<comment type="cofactor">
    <cofactor evidence="1">
        <name>Zn(2+)</name>
        <dbReference type="ChEBI" id="CHEBI:29105"/>
    </cofactor>
</comment>